<gene>
    <name evidence="1" type="ORF">tinsulaeT_36980</name>
</gene>
<sequence length="88" mass="10431">MHNTSKEQIAGADVQKLSSYDWSGDRRRTSVERRSDIRTPDTRRVSLVQWIRMYIKPRLGVDRRKKVAKRSMYVEPLLTQEEIEALIK</sequence>
<dbReference type="RefSeq" id="WP_284246339.1">
    <property type="nucleotide sequence ID" value="NZ_BSST01000001.1"/>
</dbReference>
<comment type="caution">
    <text evidence="1">The sequence shown here is derived from an EMBL/GenBank/DDBJ whole genome shotgun (WGS) entry which is preliminary data.</text>
</comment>
<organism evidence="1 2">
    <name type="scientific">Thalassotalea insulae</name>
    <dbReference type="NCBI Taxonomy" id="2056778"/>
    <lineage>
        <taxon>Bacteria</taxon>
        <taxon>Pseudomonadati</taxon>
        <taxon>Pseudomonadota</taxon>
        <taxon>Gammaproteobacteria</taxon>
        <taxon>Alteromonadales</taxon>
        <taxon>Colwelliaceae</taxon>
        <taxon>Thalassotalea</taxon>
    </lineage>
</organism>
<dbReference type="EMBL" id="BSST01000001">
    <property type="protein sequence ID" value="GLX80358.1"/>
    <property type="molecule type" value="Genomic_DNA"/>
</dbReference>
<dbReference type="Proteomes" id="UP001157186">
    <property type="component" value="Unassembled WGS sequence"/>
</dbReference>
<name>A0ABQ6GWP1_9GAMM</name>
<keyword evidence="2" id="KW-1185">Reference proteome</keyword>
<proteinExistence type="predicted"/>
<reference evidence="1 2" key="1">
    <citation type="submission" date="2023-03" db="EMBL/GenBank/DDBJ databases">
        <title>Draft genome sequence of Thalassotalea insulae KCTC 62186T.</title>
        <authorList>
            <person name="Sawabe T."/>
        </authorList>
    </citation>
    <scope>NUCLEOTIDE SEQUENCE [LARGE SCALE GENOMIC DNA]</scope>
    <source>
        <strain evidence="1 2">KCTC 62186</strain>
    </source>
</reference>
<evidence type="ECO:0000313" key="1">
    <source>
        <dbReference type="EMBL" id="GLX80358.1"/>
    </source>
</evidence>
<accession>A0ABQ6GWP1</accession>
<evidence type="ECO:0000313" key="2">
    <source>
        <dbReference type="Proteomes" id="UP001157186"/>
    </source>
</evidence>
<protein>
    <submittedName>
        <fullName evidence="1">Uncharacterized protein</fullName>
    </submittedName>
</protein>